<comment type="caution">
    <text evidence="3">The sequence shown here is derived from an EMBL/GenBank/DDBJ whole genome shotgun (WGS) entry which is preliminary data.</text>
</comment>
<feature type="transmembrane region" description="Helical" evidence="2">
    <location>
        <begin position="7"/>
        <end position="26"/>
    </location>
</feature>
<evidence type="ECO:0000313" key="3">
    <source>
        <dbReference type="EMBL" id="TWP44365.1"/>
    </source>
</evidence>
<keyword evidence="2" id="KW-0472">Membrane</keyword>
<keyword evidence="4" id="KW-1185">Reference proteome</keyword>
<protein>
    <recommendedName>
        <fullName evidence="5">Secreted protein</fullName>
    </recommendedName>
</protein>
<feature type="region of interest" description="Disordered" evidence="1">
    <location>
        <begin position="61"/>
        <end position="104"/>
    </location>
</feature>
<feature type="compositionally biased region" description="Low complexity" evidence="1">
    <location>
        <begin position="61"/>
        <end position="74"/>
    </location>
</feature>
<dbReference type="OrthoDB" id="3687860at2"/>
<accession>A0A563EFQ5</accession>
<evidence type="ECO:0000256" key="2">
    <source>
        <dbReference type="SAM" id="Phobius"/>
    </source>
</evidence>
<evidence type="ECO:0000313" key="4">
    <source>
        <dbReference type="Proteomes" id="UP000316639"/>
    </source>
</evidence>
<dbReference type="AlphaFoldDB" id="A0A563EFQ5"/>
<keyword evidence="2" id="KW-0812">Transmembrane</keyword>
<dbReference type="EMBL" id="VOBR01000052">
    <property type="protein sequence ID" value="TWP44365.1"/>
    <property type="molecule type" value="Genomic_DNA"/>
</dbReference>
<proteinExistence type="predicted"/>
<name>A0A563EFQ5_9PSEU</name>
<evidence type="ECO:0000256" key="1">
    <source>
        <dbReference type="SAM" id="MobiDB-lite"/>
    </source>
</evidence>
<evidence type="ECO:0008006" key="5">
    <source>
        <dbReference type="Google" id="ProtNLM"/>
    </source>
</evidence>
<dbReference type="RefSeq" id="WP_146360796.1">
    <property type="nucleotide sequence ID" value="NZ_VOBR01000052.1"/>
</dbReference>
<feature type="compositionally biased region" description="Pro residues" evidence="1">
    <location>
        <begin position="75"/>
        <end position="84"/>
    </location>
</feature>
<dbReference type="Proteomes" id="UP000316639">
    <property type="component" value="Unassembled WGS sequence"/>
</dbReference>
<reference evidence="3 4" key="1">
    <citation type="submission" date="2019-07" db="EMBL/GenBank/DDBJ databases">
        <title>Lentzea xizangensis sp. nov., isolated from Qinghai-Tibetan Plateau Soils.</title>
        <authorList>
            <person name="Huang J."/>
        </authorList>
    </citation>
    <scope>NUCLEOTIDE SEQUENCE [LARGE SCALE GENOMIC DNA]</scope>
    <source>
        <strain evidence="3 4">FXJ1.1311</strain>
    </source>
</reference>
<feature type="compositionally biased region" description="Low complexity" evidence="1">
    <location>
        <begin position="85"/>
        <end position="100"/>
    </location>
</feature>
<organism evidence="3 4">
    <name type="scientific">Lentzea tibetensis</name>
    <dbReference type="NCBI Taxonomy" id="2591470"/>
    <lineage>
        <taxon>Bacteria</taxon>
        <taxon>Bacillati</taxon>
        <taxon>Actinomycetota</taxon>
        <taxon>Actinomycetes</taxon>
        <taxon>Pseudonocardiales</taxon>
        <taxon>Pseudonocardiaceae</taxon>
        <taxon>Lentzea</taxon>
    </lineage>
</organism>
<sequence length="183" mass="19043">MRRSIGYLSAWAVTTTVAVGLSWLGIRSALDHGVTAAPQALVSVDGTQPVVVDAPSITEVASPAPTTSSSSAAPSPVPAPPPAARVPTSTTTSAKQQTAQPDQGVWQADGSYVRSFRLNGGDVTARFTRENVEAMSAVPNEGYSVSVEQPGGPLVVNFRTTSGRLSRLEAVWGDGPTWKVIEQ</sequence>
<gene>
    <name evidence="3" type="ORF">FKR81_41300</name>
</gene>
<keyword evidence="2" id="KW-1133">Transmembrane helix</keyword>